<dbReference type="Gene3D" id="3.90.1750.10">
    <property type="entry name" value="Hect, E3 ligase catalytic domains"/>
    <property type="match status" value="1"/>
</dbReference>
<comment type="caution">
    <text evidence="9">The sequence shown here is derived from an EMBL/GenBank/DDBJ whole genome shotgun (WGS) entry which is preliminary data.</text>
</comment>
<evidence type="ECO:0000259" key="8">
    <source>
        <dbReference type="PROSITE" id="PS50237"/>
    </source>
</evidence>
<dbReference type="CDD" id="cd00078">
    <property type="entry name" value="HECTc"/>
    <property type="match status" value="1"/>
</dbReference>
<evidence type="ECO:0000256" key="7">
    <source>
        <dbReference type="SAM" id="MobiDB-lite"/>
    </source>
</evidence>
<evidence type="ECO:0000256" key="4">
    <source>
        <dbReference type="ARBA" id="ARBA00022679"/>
    </source>
</evidence>
<name>A0A3L6T4W0_PANMI</name>
<dbReference type="SMART" id="SM00119">
    <property type="entry name" value="HECTc"/>
    <property type="match status" value="1"/>
</dbReference>
<dbReference type="EC" id="2.3.2.26" evidence="3"/>
<dbReference type="Gene3D" id="3.30.2160.10">
    <property type="entry name" value="Hect, E3 ligase catalytic domain"/>
    <property type="match status" value="1"/>
</dbReference>
<feature type="region of interest" description="Disordered" evidence="7">
    <location>
        <begin position="699"/>
        <end position="736"/>
    </location>
</feature>
<evidence type="ECO:0000313" key="9">
    <source>
        <dbReference type="EMBL" id="RLN30961.1"/>
    </source>
</evidence>
<evidence type="ECO:0000256" key="1">
    <source>
        <dbReference type="ARBA" id="ARBA00000885"/>
    </source>
</evidence>
<evidence type="ECO:0000256" key="6">
    <source>
        <dbReference type="PROSITE-ProRule" id="PRU00104"/>
    </source>
</evidence>
<organism evidence="9 10">
    <name type="scientific">Panicum miliaceum</name>
    <name type="common">Proso millet</name>
    <name type="synonym">Broomcorn millet</name>
    <dbReference type="NCBI Taxonomy" id="4540"/>
    <lineage>
        <taxon>Eukaryota</taxon>
        <taxon>Viridiplantae</taxon>
        <taxon>Streptophyta</taxon>
        <taxon>Embryophyta</taxon>
        <taxon>Tracheophyta</taxon>
        <taxon>Spermatophyta</taxon>
        <taxon>Magnoliopsida</taxon>
        <taxon>Liliopsida</taxon>
        <taxon>Poales</taxon>
        <taxon>Poaceae</taxon>
        <taxon>PACMAD clade</taxon>
        <taxon>Panicoideae</taxon>
        <taxon>Panicodae</taxon>
        <taxon>Paniceae</taxon>
        <taxon>Panicinae</taxon>
        <taxon>Panicum</taxon>
        <taxon>Panicum sect. Panicum</taxon>
    </lineage>
</organism>
<feature type="domain" description="HECT" evidence="8">
    <location>
        <begin position="1008"/>
        <end position="1365"/>
    </location>
</feature>
<dbReference type="GO" id="GO:0061630">
    <property type="term" value="F:ubiquitin protein ligase activity"/>
    <property type="evidence" value="ECO:0007669"/>
    <property type="project" value="UniProtKB-EC"/>
</dbReference>
<evidence type="ECO:0000256" key="3">
    <source>
        <dbReference type="ARBA" id="ARBA00012485"/>
    </source>
</evidence>
<proteinExistence type="inferred from homology"/>
<dbReference type="InterPro" id="IPR011989">
    <property type="entry name" value="ARM-like"/>
</dbReference>
<keyword evidence="4" id="KW-0808">Transferase</keyword>
<evidence type="ECO:0000313" key="10">
    <source>
        <dbReference type="Proteomes" id="UP000275267"/>
    </source>
</evidence>
<dbReference type="Pfam" id="PF00632">
    <property type="entry name" value="HECT"/>
    <property type="match status" value="1"/>
</dbReference>
<dbReference type="STRING" id="4540.A0A3L6T4W0"/>
<dbReference type="PANTHER" id="PTHR45670">
    <property type="entry name" value="E3 UBIQUITIN-PROTEIN LIGASE TRIP12"/>
    <property type="match status" value="1"/>
</dbReference>
<dbReference type="Gene3D" id="3.30.2410.10">
    <property type="entry name" value="Hect, E3 ligase catalytic domain"/>
    <property type="match status" value="1"/>
</dbReference>
<dbReference type="EMBL" id="PQIB02000003">
    <property type="protein sequence ID" value="RLN30961.1"/>
    <property type="molecule type" value="Genomic_DNA"/>
</dbReference>
<sequence length="1365" mass="151998">MEVAEEAGEAVLAYALAAIADEGAGAGETAAALAALCDVLALSGPDLILAIPSARLAKRLPKLVAAGDGDVPLLAARAMAEACEGAPQWAASFAQHGAVEALRDRLLAVDCIELAEECLRALDTISTECPDECLKGGVAAAVLQFFDFFSTNKQKVALQIVSNIFNDYDEEDAPTVMEAVPALCNLLQSSDKTILESAISCLALVAAGTSENAEHMGKLCEANAVEATMSLMGNEGWKSLSDDTLTGILGLLKNLASISEKAVESLFKLDFCELFKQMITYYSSSNRDNDKVQMLVELIYQLMLPLGASEQHATLVTAKKNVIMGQSIYMNQLASIVALMVQIAKCAALSSLCYNCVAVISNIVELSTPDFLMELQNTVNFSSFLTFLLARKNRHIVFQALKISRAVLEKRQQFFLETFTKEGVKHSIDSIVSQEKNSSHQSKRKNNMNESCLCFDLESSSSGEACRIENNAVMKLAEDIKKSFFSVKGSKKSPHKFGFALKSFRDFFVRLNVHAATPPTENPDSCKQLSDLSRRLLSDELPVTSTFEFVQSGSIKCLSINLSNGAYCNTDLSDGQDLLGHLSEVQSRLQKFASLALTVPNDSSANPLGILVEKLLDTLHMCYDSFPVMLSDEQSTRESMMIPLRYPETQELKSLELKFRRSQREKELRNYNDVLSVDLFSTPDAIEPVLFPQICRRTDQEPAPKNSNQENGANGSTKLGESKNDKMTPVSYPDEGNRSSKLRFLYNGVILQPSATFFESILRLVNKGQSDLLIDPSFWDEEHYITYRKRNRSQEISSESSYNIQLSHVQENLQQAWLKDPFFTAILLGKLPGDLDVSDPSYNLLFMLKVLEGLNRFLYQLLMDEQISKFAEGTLQDIDDLKVAIYPVPQHQFMSSILTNKLELQMQDNLFEGGLIPSWCVYLIETCPFLLSFNTRWKYFCLTAHRSFMTDQVNNSPDQVNNIFDQVSGHSDQVKNPPQTKKYRVSRSAILEGAVSMMTNHGPSSRIVEVEFEGEVGTGRGPTFEFYTTISHELQRAGLGMWRGDNCEDGFIHASFGLFPKPWSSSGTQGIDFSNVLQKFKLLGHLVVRAVLDGRILDIPLSKAFYKIMLEQELDMYDIPSFDPELGKTLIEFQALVNKKKFLETSSRTSNHTAVLSYKNVKLEDLCLDFTLPGSPEYELIPGGSQKIVTLDSLEEYVYLVVDATLKSGIAKQIEAFKSGIDEVFALKTLKMFTEEEMERILCGEQDAWALKNLEDHMEFEHGYDMSSPSIITFLEILREFGREEQRAFIQFTTGAPQLPLGGLALLDPKLTVVRKQCDGNVDDELPSVNTCRHFIKLPPYSSKEIMREKLKYAITEGLGSFHLS</sequence>
<comment type="similarity">
    <text evidence="2">Belongs to the UPL family. K-HECT subfamily.</text>
</comment>
<keyword evidence="10" id="KW-1185">Reference proteome</keyword>
<comment type="catalytic activity">
    <reaction evidence="1">
        <text>S-ubiquitinyl-[E2 ubiquitin-conjugating enzyme]-L-cysteine + [acceptor protein]-L-lysine = [E2 ubiquitin-conjugating enzyme]-L-cysteine + N(6)-ubiquitinyl-[acceptor protein]-L-lysine.</text>
        <dbReference type="EC" id="2.3.2.26"/>
    </reaction>
</comment>
<dbReference type="GO" id="GO:0043161">
    <property type="term" value="P:proteasome-mediated ubiquitin-dependent protein catabolic process"/>
    <property type="evidence" value="ECO:0007669"/>
    <property type="project" value="TreeGrafter"/>
</dbReference>
<dbReference type="GO" id="GO:0000209">
    <property type="term" value="P:protein polyubiquitination"/>
    <property type="evidence" value="ECO:0007669"/>
    <property type="project" value="TreeGrafter"/>
</dbReference>
<dbReference type="InterPro" id="IPR000569">
    <property type="entry name" value="HECT_dom"/>
</dbReference>
<dbReference type="PANTHER" id="PTHR45670:SF3">
    <property type="entry name" value="HECT-TYPE E3 UBIQUITIN TRANSFERASE"/>
    <property type="match status" value="1"/>
</dbReference>
<dbReference type="InterPro" id="IPR035983">
    <property type="entry name" value="Hect_E3_ubiquitin_ligase"/>
</dbReference>
<dbReference type="SUPFAM" id="SSF56204">
    <property type="entry name" value="Hect, E3 ligase catalytic domain"/>
    <property type="match status" value="1"/>
</dbReference>
<dbReference type="SUPFAM" id="SSF48371">
    <property type="entry name" value="ARM repeat"/>
    <property type="match status" value="1"/>
</dbReference>
<dbReference type="Gene3D" id="1.25.10.10">
    <property type="entry name" value="Leucine-rich Repeat Variant"/>
    <property type="match status" value="1"/>
</dbReference>
<dbReference type="InterPro" id="IPR057948">
    <property type="entry name" value="TPR_TRIP12_N"/>
</dbReference>
<accession>A0A3L6T4W0</accession>
<feature type="compositionally biased region" description="Polar residues" evidence="7">
    <location>
        <begin position="705"/>
        <end position="719"/>
    </location>
</feature>
<dbReference type="InterPro" id="IPR000225">
    <property type="entry name" value="Armadillo"/>
</dbReference>
<feature type="active site" description="Glycyl thioester intermediate" evidence="6">
    <location>
        <position position="1332"/>
    </location>
</feature>
<reference evidence="10" key="1">
    <citation type="journal article" date="2019" name="Nat. Commun.">
        <title>The genome of broomcorn millet.</title>
        <authorList>
            <person name="Zou C."/>
            <person name="Miki D."/>
            <person name="Li D."/>
            <person name="Tang Q."/>
            <person name="Xiao L."/>
            <person name="Rajput S."/>
            <person name="Deng P."/>
            <person name="Jia W."/>
            <person name="Huang R."/>
            <person name="Zhang M."/>
            <person name="Sun Y."/>
            <person name="Hu J."/>
            <person name="Fu X."/>
            <person name="Schnable P.S."/>
            <person name="Li F."/>
            <person name="Zhang H."/>
            <person name="Feng B."/>
            <person name="Zhu X."/>
            <person name="Liu R."/>
            <person name="Schnable J.C."/>
            <person name="Zhu J.-K."/>
            <person name="Zhang H."/>
        </authorList>
    </citation>
    <scope>NUCLEOTIDE SEQUENCE [LARGE SCALE GENOMIC DNA]</scope>
</reference>
<keyword evidence="5 6" id="KW-0833">Ubl conjugation pathway</keyword>
<evidence type="ECO:0000256" key="5">
    <source>
        <dbReference type="ARBA" id="ARBA00022786"/>
    </source>
</evidence>
<dbReference type="OrthoDB" id="423283at2759"/>
<dbReference type="InterPro" id="IPR045322">
    <property type="entry name" value="HECTD1/TRIP12-like"/>
</dbReference>
<dbReference type="SMART" id="SM00185">
    <property type="entry name" value="ARM"/>
    <property type="match status" value="3"/>
</dbReference>
<gene>
    <name evidence="9" type="ORF">C2845_PM05G10960</name>
</gene>
<protein>
    <recommendedName>
        <fullName evidence="3">HECT-type E3 ubiquitin transferase</fullName>
        <ecNumber evidence="3">2.3.2.26</ecNumber>
    </recommendedName>
</protein>
<evidence type="ECO:0000256" key="2">
    <source>
        <dbReference type="ARBA" id="ARBA00006331"/>
    </source>
</evidence>
<dbReference type="Pfam" id="PF25579">
    <property type="entry name" value="TPR_TRIP12_N"/>
    <property type="match status" value="1"/>
</dbReference>
<dbReference type="InterPro" id="IPR016024">
    <property type="entry name" value="ARM-type_fold"/>
</dbReference>
<dbReference type="PROSITE" id="PS50237">
    <property type="entry name" value="HECT"/>
    <property type="match status" value="1"/>
</dbReference>
<dbReference type="Proteomes" id="UP000275267">
    <property type="component" value="Unassembled WGS sequence"/>
</dbReference>